<dbReference type="RefSeq" id="WP_072985866.1">
    <property type="nucleotide sequence ID" value="NZ_FQZB01000006.1"/>
</dbReference>
<name>A0A1M6GHY6_9CLOT</name>
<dbReference type="Pfam" id="PF13517">
    <property type="entry name" value="FG-GAP_3"/>
    <property type="match status" value="1"/>
</dbReference>
<evidence type="ECO:0000259" key="2">
    <source>
        <dbReference type="Pfam" id="PF05257"/>
    </source>
</evidence>
<proteinExistence type="predicted"/>
<evidence type="ECO:0000256" key="1">
    <source>
        <dbReference type="ARBA" id="ARBA00022729"/>
    </source>
</evidence>
<dbReference type="SUPFAM" id="SSF69318">
    <property type="entry name" value="Integrin alpha N-terminal domain"/>
    <property type="match status" value="1"/>
</dbReference>
<dbReference type="InterPro" id="IPR028994">
    <property type="entry name" value="Integrin_alpha_N"/>
</dbReference>
<organism evidence="3 4">
    <name type="scientific">Clostridium cavendishii DSM 21758</name>
    <dbReference type="NCBI Taxonomy" id="1121302"/>
    <lineage>
        <taxon>Bacteria</taxon>
        <taxon>Bacillati</taxon>
        <taxon>Bacillota</taxon>
        <taxon>Clostridia</taxon>
        <taxon>Eubacteriales</taxon>
        <taxon>Clostridiaceae</taxon>
        <taxon>Clostridium</taxon>
    </lineage>
</organism>
<evidence type="ECO:0000313" key="4">
    <source>
        <dbReference type="Proteomes" id="UP000184310"/>
    </source>
</evidence>
<dbReference type="EMBL" id="FQZB01000006">
    <property type="protein sequence ID" value="SHJ09615.1"/>
    <property type="molecule type" value="Genomic_DNA"/>
</dbReference>
<protein>
    <submittedName>
        <fullName evidence="3">Repeat domain-containing protein</fullName>
    </submittedName>
</protein>
<gene>
    <name evidence="3" type="ORF">SAMN02745163_01295</name>
</gene>
<dbReference type="Pfam" id="PF05257">
    <property type="entry name" value="CHAP"/>
    <property type="match status" value="1"/>
</dbReference>
<dbReference type="InterPro" id="IPR013517">
    <property type="entry name" value="FG-GAP"/>
</dbReference>
<dbReference type="InterPro" id="IPR007921">
    <property type="entry name" value="CHAP_dom"/>
</dbReference>
<keyword evidence="4" id="KW-1185">Reference proteome</keyword>
<reference evidence="3 4" key="1">
    <citation type="submission" date="2016-11" db="EMBL/GenBank/DDBJ databases">
        <authorList>
            <person name="Jaros S."/>
            <person name="Januszkiewicz K."/>
            <person name="Wedrychowicz H."/>
        </authorList>
    </citation>
    <scope>NUCLEOTIDE SEQUENCE [LARGE SCALE GENOMIC DNA]</scope>
    <source>
        <strain evidence="3 4">DSM 21758</strain>
    </source>
</reference>
<keyword evidence="1" id="KW-0732">Signal</keyword>
<accession>A0A1M6GHY6</accession>
<dbReference type="OrthoDB" id="9765879at2"/>
<sequence>MKLKNLKTLLLGAGLSILFSTFISNPVQVRASQPEPISIHSWDVNSTSSGATYNWKATTSDYLPNNIEGKTVAGDFDGNGKDEMAAFYDYGGTHTALHVFRADNSGIMRSSTGWEGQSFAASAITGKVVAGDFDGDGKDEIAAFYDYGNVTTALFIFKANNNGTSFTPTKVWESNNFSGSNVVGVVAGDFNGDGKDEISLIYDYGGNDTGMFEFSQASQNSFTGRLAWESKTCDGSRVKNKVVAGDFDGNGKSEIVMFYDYGNAVSSAWTLINNNGSYSSQKSWDSSSFAVSAITGKVASTKYGKGQKDKILAIYDYGDGNQKPAMFSWQQSSGNNLAVKLEFNFTSYDAYKINGRVVIGNFYGNTTRLACMYGGTNNSYMAQKIIACAMSQINQGPSQYTNWFGVSSTTPWCNIFVSWCAYQSSISQDIIPKEGLCYNSAVFYKNQGGWHNKRGYTPKPGDMIFFDWSNRSDSNPDWSGSARWEHIGLVTSVSNGRVYTIEGNTSHLVQEHTYDLTNASIIGYGSPNYK</sequence>
<evidence type="ECO:0000313" key="3">
    <source>
        <dbReference type="EMBL" id="SHJ09615.1"/>
    </source>
</evidence>
<dbReference type="AlphaFoldDB" id="A0A1M6GHY6"/>
<dbReference type="Proteomes" id="UP000184310">
    <property type="component" value="Unassembled WGS sequence"/>
</dbReference>
<dbReference type="Gene3D" id="2.40.128.340">
    <property type="match status" value="4"/>
</dbReference>
<feature type="domain" description="Peptidase C51" evidence="2">
    <location>
        <begin position="408"/>
        <end position="504"/>
    </location>
</feature>